<protein>
    <recommendedName>
        <fullName evidence="4">DUF5709 domain-containing protein</fullName>
    </recommendedName>
</protein>
<evidence type="ECO:0008006" key="4">
    <source>
        <dbReference type="Google" id="ProtNLM"/>
    </source>
</evidence>
<keyword evidence="3" id="KW-1185">Reference proteome</keyword>
<evidence type="ECO:0000313" key="3">
    <source>
        <dbReference type="Proteomes" id="UP001165368"/>
    </source>
</evidence>
<comment type="caution">
    <text evidence="2">The sequence shown here is derived from an EMBL/GenBank/DDBJ whole genome shotgun (WGS) entry which is preliminary data.</text>
</comment>
<evidence type="ECO:0000256" key="1">
    <source>
        <dbReference type="SAM" id="MobiDB-lite"/>
    </source>
</evidence>
<feature type="region of interest" description="Disordered" evidence="1">
    <location>
        <begin position="1"/>
        <end position="55"/>
    </location>
</feature>
<proteinExistence type="predicted"/>
<accession>A0ABS9L3U2</accession>
<dbReference type="EMBL" id="JAKLTQ010000002">
    <property type="protein sequence ID" value="MCG2621164.1"/>
    <property type="molecule type" value="Genomic_DNA"/>
</dbReference>
<feature type="compositionally biased region" description="Basic and acidic residues" evidence="1">
    <location>
        <begin position="40"/>
        <end position="52"/>
    </location>
</feature>
<feature type="compositionally biased region" description="Acidic residues" evidence="1">
    <location>
        <begin position="67"/>
        <end position="77"/>
    </location>
</feature>
<feature type="region of interest" description="Disordered" evidence="1">
    <location>
        <begin position="67"/>
        <end position="88"/>
    </location>
</feature>
<gene>
    <name evidence="2" type="ORF">LVY72_04460</name>
</gene>
<name>A0ABS9L3U2_9MICC</name>
<evidence type="ECO:0000313" key="2">
    <source>
        <dbReference type="EMBL" id="MCG2621164.1"/>
    </source>
</evidence>
<dbReference type="Proteomes" id="UP001165368">
    <property type="component" value="Unassembled WGS sequence"/>
</dbReference>
<feature type="compositionally biased region" description="Basic and acidic residues" evidence="1">
    <location>
        <begin position="1"/>
        <end position="24"/>
    </location>
</feature>
<reference evidence="2" key="1">
    <citation type="submission" date="2022-01" db="EMBL/GenBank/DDBJ databases">
        <authorList>
            <person name="Jo J.-H."/>
            <person name="Im W.-T."/>
        </authorList>
    </citation>
    <scope>NUCLEOTIDE SEQUENCE</scope>
    <source>
        <strain evidence="2">I2-34</strain>
    </source>
</reference>
<organism evidence="2 3">
    <name type="scientific">Arthrobacter hankyongi</name>
    <dbReference type="NCBI Taxonomy" id="2904801"/>
    <lineage>
        <taxon>Bacteria</taxon>
        <taxon>Bacillati</taxon>
        <taxon>Actinomycetota</taxon>
        <taxon>Actinomycetes</taxon>
        <taxon>Micrococcales</taxon>
        <taxon>Micrococcaceae</taxon>
        <taxon>Arthrobacter</taxon>
    </lineage>
</organism>
<dbReference type="RefSeq" id="WP_237818271.1">
    <property type="nucleotide sequence ID" value="NZ_JAKLTQ010000002.1"/>
</dbReference>
<sequence>MTSERHEDQRPTDPNPARDEELLPHRQPASSSQGLGKVWGDADRGALDEPVKEPNAIDAAAIEDLEENYTVYEDDEGERYIEEDRREP</sequence>
<feature type="compositionally biased region" description="Basic and acidic residues" evidence="1">
    <location>
        <begin position="78"/>
        <end position="88"/>
    </location>
</feature>